<accession>A0A919YH37</accession>
<proteinExistence type="predicted"/>
<dbReference type="EMBL" id="BORT01000015">
    <property type="protein sequence ID" value="GIO48585.1"/>
    <property type="molecule type" value="Genomic_DNA"/>
</dbReference>
<evidence type="ECO:0000259" key="1">
    <source>
        <dbReference type="SMART" id="SM00871"/>
    </source>
</evidence>
<evidence type="ECO:0000313" key="2">
    <source>
        <dbReference type="EMBL" id="GIO48585.1"/>
    </source>
</evidence>
<reference evidence="2 3" key="1">
    <citation type="submission" date="2021-03" db="EMBL/GenBank/DDBJ databases">
        <title>Antimicrobial resistance genes in bacteria isolated from Japanese honey, and their potential for conferring macrolide and lincosamide resistance in the American foulbrood pathogen Paenibacillus larvae.</title>
        <authorList>
            <person name="Okamoto M."/>
            <person name="Kumagai M."/>
            <person name="Kanamori H."/>
            <person name="Takamatsu D."/>
        </authorList>
    </citation>
    <scope>NUCLEOTIDE SEQUENCE [LARGE SCALE GENOMIC DNA]</scope>
    <source>
        <strain evidence="2 3">J34TS1</strain>
    </source>
</reference>
<evidence type="ECO:0000313" key="3">
    <source>
        <dbReference type="Proteomes" id="UP000682811"/>
    </source>
</evidence>
<protein>
    <recommendedName>
        <fullName evidence="1">AraC effector-binding domain-containing protein</fullName>
    </recommendedName>
</protein>
<name>A0A919YH37_9BACL</name>
<dbReference type="SMART" id="SM00871">
    <property type="entry name" value="AraC_E_bind"/>
    <property type="match status" value="1"/>
</dbReference>
<organism evidence="2 3">
    <name type="scientific">Paenibacillus azoreducens</name>
    <dbReference type="NCBI Taxonomy" id="116718"/>
    <lineage>
        <taxon>Bacteria</taxon>
        <taxon>Bacillati</taxon>
        <taxon>Bacillota</taxon>
        <taxon>Bacilli</taxon>
        <taxon>Bacillales</taxon>
        <taxon>Paenibacillaceae</taxon>
        <taxon>Paenibacillus</taxon>
    </lineage>
</organism>
<dbReference type="InterPro" id="IPR029441">
    <property type="entry name" value="Cass2"/>
</dbReference>
<dbReference type="Gene3D" id="3.20.80.10">
    <property type="entry name" value="Regulatory factor, effector binding domain"/>
    <property type="match status" value="1"/>
</dbReference>
<dbReference type="InterPro" id="IPR010499">
    <property type="entry name" value="AraC_E-bd"/>
</dbReference>
<comment type="caution">
    <text evidence="2">The sequence shown here is derived from an EMBL/GenBank/DDBJ whole genome shotgun (WGS) entry which is preliminary data.</text>
</comment>
<dbReference type="SUPFAM" id="SSF55136">
    <property type="entry name" value="Probable bacterial effector-binding domain"/>
    <property type="match status" value="1"/>
</dbReference>
<sequence>MNNFKVERKEAFRIIGFKTALTDGTSIHSPHFSSQKTAFFKSMIDNGQMATLRALAENPYGYAAVTKDQETVFYYSGVQSSQPLPDHAGEVWFPESEYLILSGSGGLSRLAFDQLEDQAFETLLTDTFEWEYSGGPVAEILLNGNPADAEVEVWVPVLKRK</sequence>
<dbReference type="AlphaFoldDB" id="A0A919YH37"/>
<dbReference type="Pfam" id="PF14526">
    <property type="entry name" value="Cass2"/>
    <property type="match status" value="1"/>
</dbReference>
<feature type="domain" description="AraC effector-binding" evidence="1">
    <location>
        <begin position="2"/>
        <end position="158"/>
    </location>
</feature>
<keyword evidence="3" id="KW-1185">Reference proteome</keyword>
<dbReference type="Proteomes" id="UP000682811">
    <property type="component" value="Unassembled WGS sequence"/>
</dbReference>
<gene>
    <name evidence="2" type="ORF">J34TS1_33500</name>
</gene>
<dbReference type="RefSeq" id="WP_212979228.1">
    <property type="nucleotide sequence ID" value="NZ_AP025343.1"/>
</dbReference>
<dbReference type="InterPro" id="IPR011256">
    <property type="entry name" value="Reg_factor_effector_dom_sf"/>
</dbReference>